<feature type="transmembrane region" description="Helical" evidence="4">
    <location>
        <begin position="241"/>
        <end position="257"/>
    </location>
</feature>
<dbReference type="Gene3D" id="3.40.50.300">
    <property type="entry name" value="P-loop containing nucleotide triphosphate hydrolases"/>
    <property type="match status" value="1"/>
</dbReference>
<keyword evidence="3" id="KW-0238">DNA-binding</keyword>
<keyword evidence="4" id="KW-0472">Membrane</keyword>
<keyword evidence="4" id="KW-1133">Transmembrane helix</keyword>
<dbReference type="InterPro" id="IPR000432">
    <property type="entry name" value="DNA_mismatch_repair_MutS_C"/>
</dbReference>
<dbReference type="EMBL" id="JBIPKE010000013">
    <property type="protein sequence ID" value="MFH6982870.1"/>
    <property type="molecule type" value="Genomic_DNA"/>
</dbReference>
<evidence type="ECO:0000313" key="6">
    <source>
        <dbReference type="EMBL" id="MFH6982870.1"/>
    </source>
</evidence>
<sequence length="597" mass="67581">MPAAIFQGRITHFEQQFARHSDLATRYSLLRAIAFLAGVVCFVLFLNKDHWMFVPLLFMALVGFIFFVTRYQFHEGKKAFFTQLILINREEIDRLNLHLSGFRTGDEYAQKDHPYQADLDVLGQHSLFQLLNRSALPDAEKMLVQWLSEPAEARTITRRQEAIRELSQKVDWFQHFRAAARVAVNQKSKEAPHTNASHLYHWASKQLMLRQSLWKMASIILVVLSLALGACILLQWLPYQVIYISIILNGGLLALVIKKLNHQIAGIDKAHYMVSTYSHMISEMEKQTFVSEQLCRLQSQLTTPNSASLAIKKLSNLTLRISARGNMFYMIADFLLILDAFLLLDILKWKKANADHMNEWLEAVHQLECLISMAAFTHANPQYVFPEVTHAKQSLKASDMGHPLVSAAEMVTNDYEISGSGSVDIITGSNMSGKSTFQRTLGINMVLAGAGAPVFASAFTFTPCRIFTSMRTKDNLEEHTSSFYAELKRIAQLLDLTKRGEVVFFLLDEILKGTNSQDRHTGAVALVKKLTKTEAFGLISTHDLSLGQLEETELKVKNYSFNSSIEGDRIIFDYHLSKGVCRSFNASQLMRNMGIID</sequence>
<feature type="transmembrane region" description="Helical" evidence="4">
    <location>
        <begin position="213"/>
        <end position="235"/>
    </location>
</feature>
<dbReference type="Pfam" id="PF00488">
    <property type="entry name" value="MutS_V"/>
    <property type="match status" value="1"/>
</dbReference>
<gene>
    <name evidence="6" type="ORF">ACHKAR_05450</name>
</gene>
<dbReference type="SMART" id="SM00534">
    <property type="entry name" value="MUTSac"/>
    <property type="match status" value="1"/>
</dbReference>
<evidence type="ECO:0000256" key="4">
    <source>
        <dbReference type="SAM" id="Phobius"/>
    </source>
</evidence>
<evidence type="ECO:0000256" key="3">
    <source>
        <dbReference type="ARBA" id="ARBA00023125"/>
    </source>
</evidence>
<dbReference type="PANTHER" id="PTHR11361:SF99">
    <property type="entry name" value="DNA MISMATCH REPAIR PROTEIN"/>
    <property type="match status" value="1"/>
</dbReference>
<evidence type="ECO:0000313" key="7">
    <source>
        <dbReference type="Proteomes" id="UP001610063"/>
    </source>
</evidence>
<dbReference type="InterPro" id="IPR045076">
    <property type="entry name" value="MutS"/>
</dbReference>
<feature type="transmembrane region" description="Helical" evidence="4">
    <location>
        <begin position="52"/>
        <end position="69"/>
    </location>
</feature>
<organism evidence="6 7">
    <name type="scientific">Marinoscillum luteum</name>
    <dbReference type="NCBI Taxonomy" id="861051"/>
    <lineage>
        <taxon>Bacteria</taxon>
        <taxon>Pseudomonadati</taxon>
        <taxon>Bacteroidota</taxon>
        <taxon>Cytophagia</taxon>
        <taxon>Cytophagales</taxon>
        <taxon>Reichenbachiellaceae</taxon>
        <taxon>Marinoscillum</taxon>
    </lineage>
</organism>
<evidence type="ECO:0000259" key="5">
    <source>
        <dbReference type="SMART" id="SM00534"/>
    </source>
</evidence>
<dbReference type="Gene3D" id="1.10.1420.10">
    <property type="match status" value="1"/>
</dbReference>
<feature type="transmembrane region" description="Helical" evidence="4">
    <location>
        <begin position="29"/>
        <end position="46"/>
    </location>
</feature>
<dbReference type="RefSeq" id="WP_395416502.1">
    <property type="nucleotide sequence ID" value="NZ_JBIPKE010000013.1"/>
</dbReference>
<name>A0ABW7N5J6_9BACT</name>
<evidence type="ECO:0000256" key="2">
    <source>
        <dbReference type="ARBA" id="ARBA00022840"/>
    </source>
</evidence>
<dbReference type="PANTHER" id="PTHR11361">
    <property type="entry name" value="DNA MISMATCH REPAIR PROTEIN MUTS FAMILY MEMBER"/>
    <property type="match status" value="1"/>
</dbReference>
<proteinExistence type="predicted"/>
<dbReference type="SUPFAM" id="SSF48334">
    <property type="entry name" value="DNA repair protein MutS, domain III"/>
    <property type="match status" value="1"/>
</dbReference>
<protein>
    <recommendedName>
        <fullName evidence="5">DNA mismatch repair proteins mutS family domain-containing protein</fullName>
    </recommendedName>
</protein>
<dbReference type="Proteomes" id="UP001610063">
    <property type="component" value="Unassembled WGS sequence"/>
</dbReference>
<dbReference type="InterPro" id="IPR036187">
    <property type="entry name" value="DNA_mismatch_repair_MutS_sf"/>
</dbReference>
<comment type="caution">
    <text evidence="6">The sequence shown here is derived from an EMBL/GenBank/DDBJ whole genome shotgun (WGS) entry which is preliminary data.</text>
</comment>
<keyword evidence="7" id="KW-1185">Reference proteome</keyword>
<feature type="domain" description="DNA mismatch repair proteins mutS family" evidence="5">
    <location>
        <begin position="421"/>
        <end position="594"/>
    </location>
</feature>
<dbReference type="InterPro" id="IPR027417">
    <property type="entry name" value="P-loop_NTPase"/>
</dbReference>
<feature type="transmembrane region" description="Helical" evidence="4">
    <location>
        <begin position="441"/>
        <end position="461"/>
    </location>
</feature>
<accession>A0ABW7N5J6</accession>
<evidence type="ECO:0000256" key="1">
    <source>
        <dbReference type="ARBA" id="ARBA00022741"/>
    </source>
</evidence>
<keyword evidence="2" id="KW-0067">ATP-binding</keyword>
<keyword evidence="1" id="KW-0547">Nucleotide-binding</keyword>
<dbReference type="SUPFAM" id="SSF52540">
    <property type="entry name" value="P-loop containing nucleoside triphosphate hydrolases"/>
    <property type="match status" value="1"/>
</dbReference>
<feature type="transmembrane region" description="Helical" evidence="4">
    <location>
        <begin position="327"/>
        <end position="347"/>
    </location>
</feature>
<keyword evidence="4" id="KW-0812">Transmembrane</keyword>
<reference evidence="6 7" key="1">
    <citation type="journal article" date="2013" name="Int. J. Syst. Evol. Microbiol.">
        <title>Marinoscillum luteum sp. nov., isolated from marine sediment.</title>
        <authorList>
            <person name="Cha I.T."/>
            <person name="Park S.J."/>
            <person name="Kim S.J."/>
            <person name="Kim J.G."/>
            <person name="Jung M.Y."/>
            <person name="Shin K.S."/>
            <person name="Kwon K.K."/>
            <person name="Yang S.H."/>
            <person name="Seo Y.S."/>
            <person name="Rhee S.K."/>
        </authorList>
    </citation>
    <scope>NUCLEOTIDE SEQUENCE [LARGE SCALE GENOMIC DNA]</scope>
    <source>
        <strain evidence="6 7">KCTC 23939</strain>
    </source>
</reference>